<evidence type="ECO:0000256" key="1">
    <source>
        <dbReference type="ARBA" id="ARBA00004869"/>
    </source>
</evidence>
<sequence length="346" mass="37979">MPSPGMAPTWPWRPRGTFGKKAGLFVKGTDPAPKWNPEEIPWAEIGVDYVVEATGLSTEMVKAAAHLKGGAKKVIITNISKDVPMYVFGVNEKEYKPENDIVSSASLITHHLVPILEVLHERFGMVEAVIKIHDSTIATQYIDGPSTIEYMDRRPAFFNPVPIFTSGAEVLYGSFGIGGHLMPSLNTFFAIADAVNISSVEWIVLVFSQIGCVILVSLIYLAVGKVLAYLYGKLTGTVSHDPTMDGSIVVLTVRLEEQATLEDIKAAIKEESEGKFKGILGYVEGAHSRDLPSDIRSSSIFSTMFTACFALNNKCFKFIFCCDNQWGYSCRVIDLILHMDSVQAQS</sequence>
<keyword evidence="9" id="KW-1133">Transmembrane helix</keyword>
<dbReference type="InterPro" id="IPR020829">
    <property type="entry name" value="GlycerAld_3-P_DH_cat"/>
</dbReference>
<dbReference type="GO" id="GO:0051287">
    <property type="term" value="F:NAD binding"/>
    <property type="evidence" value="ECO:0007669"/>
    <property type="project" value="InterPro"/>
</dbReference>
<dbReference type="Proteomes" id="UP001054252">
    <property type="component" value="Unassembled WGS sequence"/>
</dbReference>
<dbReference type="AlphaFoldDB" id="A0AAV5M1A5"/>
<dbReference type="PIRSF" id="PIRSF000149">
    <property type="entry name" value="GAP_DH"/>
    <property type="match status" value="1"/>
</dbReference>
<protein>
    <recommendedName>
        <fullName evidence="3">glyceraldehyde-3-phosphate dehydrogenase (phosphorylating)</fullName>
        <ecNumber evidence="3">1.2.1.12</ecNumber>
    </recommendedName>
</protein>
<keyword evidence="12" id="KW-1185">Reference proteome</keyword>
<dbReference type="SUPFAM" id="SSF51735">
    <property type="entry name" value="NAD(P)-binding Rossmann-fold domains"/>
    <property type="match status" value="1"/>
</dbReference>
<dbReference type="EC" id="1.2.1.12" evidence="3"/>
<dbReference type="GO" id="GO:0004365">
    <property type="term" value="F:glyceraldehyde-3-phosphate dehydrogenase (NAD+) (phosphorylating) activity"/>
    <property type="evidence" value="ECO:0007669"/>
    <property type="project" value="UniProtKB-EC"/>
</dbReference>
<evidence type="ECO:0000256" key="8">
    <source>
        <dbReference type="PIRSR" id="PIRSR000149-4"/>
    </source>
</evidence>
<dbReference type="SMART" id="SM00846">
    <property type="entry name" value="Gp_dh_N"/>
    <property type="match status" value="1"/>
</dbReference>
<organism evidence="11 12">
    <name type="scientific">Rubroshorea leprosula</name>
    <dbReference type="NCBI Taxonomy" id="152421"/>
    <lineage>
        <taxon>Eukaryota</taxon>
        <taxon>Viridiplantae</taxon>
        <taxon>Streptophyta</taxon>
        <taxon>Embryophyta</taxon>
        <taxon>Tracheophyta</taxon>
        <taxon>Spermatophyta</taxon>
        <taxon>Magnoliopsida</taxon>
        <taxon>eudicotyledons</taxon>
        <taxon>Gunneridae</taxon>
        <taxon>Pentapetalae</taxon>
        <taxon>rosids</taxon>
        <taxon>malvids</taxon>
        <taxon>Malvales</taxon>
        <taxon>Dipterocarpaceae</taxon>
        <taxon>Rubroshorea</taxon>
    </lineage>
</organism>
<feature type="transmembrane region" description="Helical" evidence="9">
    <location>
        <begin position="202"/>
        <end position="223"/>
    </location>
</feature>
<comment type="caution">
    <text evidence="11">The sequence shown here is derived from an EMBL/GenBank/DDBJ whole genome shotgun (WGS) entry which is preliminary data.</text>
</comment>
<evidence type="ECO:0000313" key="12">
    <source>
        <dbReference type="Proteomes" id="UP001054252"/>
    </source>
</evidence>
<dbReference type="EMBL" id="BPVZ01000169">
    <property type="protein sequence ID" value="GKV43471.1"/>
    <property type="molecule type" value="Genomic_DNA"/>
</dbReference>
<accession>A0AAV5M1A5</accession>
<feature type="binding site" evidence="7">
    <location>
        <position position="77"/>
    </location>
    <ligand>
        <name>NAD(+)</name>
        <dbReference type="ChEBI" id="CHEBI:57540"/>
    </ligand>
</feature>
<evidence type="ECO:0000256" key="3">
    <source>
        <dbReference type="ARBA" id="ARBA00013119"/>
    </source>
</evidence>
<keyword evidence="9" id="KW-0812">Transmembrane</keyword>
<gene>
    <name evidence="11" type="ORF">SLEP1_g50760</name>
</gene>
<keyword evidence="9" id="KW-0472">Membrane</keyword>
<dbReference type="InterPro" id="IPR036291">
    <property type="entry name" value="NAD(P)-bd_dom_sf"/>
</dbReference>
<keyword evidence="5 7" id="KW-0520">NAD</keyword>
<evidence type="ECO:0000256" key="2">
    <source>
        <dbReference type="ARBA" id="ARBA00007406"/>
    </source>
</evidence>
<dbReference type="PANTHER" id="PTHR10836">
    <property type="entry name" value="GLYCERALDEHYDE 3-PHOSPHATE DEHYDROGENASE"/>
    <property type="match status" value="1"/>
</dbReference>
<dbReference type="PANTHER" id="PTHR10836:SF112">
    <property type="entry name" value="GLYCERALDEHYDE-3-PHOSPHATE DEHYDROGENASE GAPC1, CYTOSOLIC-RELATED"/>
    <property type="match status" value="1"/>
</dbReference>
<reference evidence="11 12" key="1">
    <citation type="journal article" date="2021" name="Commun. Biol.">
        <title>The genome of Shorea leprosula (Dipterocarpaceae) highlights the ecological relevance of drought in aseasonal tropical rainforests.</title>
        <authorList>
            <person name="Ng K.K.S."/>
            <person name="Kobayashi M.J."/>
            <person name="Fawcett J.A."/>
            <person name="Hatakeyama M."/>
            <person name="Paape T."/>
            <person name="Ng C.H."/>
            <person name="Ang C.C."/>
            <person name="Tnah L.H."/>
            <person name="Lee C.T."/>
            <person name="Nishiyama T."/>
            <person name="Sese J."/>
            <person name="O'Brien M.J."/>
            <person name="Copetti D."/>
            <person name="Mohd Noor M.I."/>
            <person name="Ong R.C."/>
            <person name="Putra M."/>
            <person name="Sireger I.Z."/>
            <person name="Indrioko S."/>
            <person name="Kosugi Y."/>
            <person name="Izuno A."/>
            <person name="Isagi Y."/>
            <person name="Lee S.L."/>
            <person name="Shimizu K.K."/>
        </authorList>
    </citation>
    <scope>NUCLEOTIDE SEQUENCE [LARGE SCALE GENOMIC DNA]</scope>
    <source>
        <strain evidence="11">214</strain>
    </source>
</reference>
<dbReference type="Pfam" id="PF02800">
    <property type="entry name" value="Gp_dh_C"/>
    <property type="match status" value="1"/>
</dbReference>
<dbReference type="GO" id="GO:0005829">
    <property type="term" value="C:cytosol"/>
    <property type="evidence" value="ECO:0007669"/>
    <property type="project" value="TreeGrafter"/>
</dbReference>
<evidence type="ECO:0000256" key="9">
    <source>
        <dbReference type="SAM" id="Phobius"/>
    </source>
</evidence>
<evidence type="ECO:0000256" key="4">
    <source>
        <dbReference type="ARBA" id="ARBA00023002"/>
    </source>
</evidence>
<dbReference type="PRINTS" id="PR00078">
    <property type="entry name" value="G3PDHDRGNASE"/>
</dbReference>
<dbReference type="InterPro" id="IPR020831">
    <property type="entry name" value="GlycerAld/Erythrose_P_DH"/>
</dbReference>
<evidence type="ECO:0000313" key="11">
    <source>
        <dbReference type="EMBL" id="GKV43471.1"/>
    </source>
</evidence>
<name>A0AAV5M1A5_9ROSI</name>
<dbReference type="Gene3D" id="3.30.360.10">
    <property type="entry name" value="Dihydrodipicolinate Reductase, domain 2"/>
    <property type="match status" value="2"/>
</dbReference>
<comment type="pathway">
    <text evidence="1">Carbohydrate degradation; glycolysis; pyruvate from D-glyceraldehyde 3-phosphate: step 1/5.</text>
</comment>
<dbReference type="Gene3D" id="3.40.50.720">
    <property type="entry name" value="NAD(P)-binding Rossmann-like Domain"/>
    <property type="match status" value="2"/>
</dbReference>
<evidence type="ECO:0000256" key="6">
    <source>
        <dbReference type="ARBA" id="ARBA00023152"/>
    </source>
</evidence>
<keyword evidence="7" id="KW-0547">Nucleotide-binding</keyword>
<feature type="domain" description="Glyceraldehyde 3-phosphate dehydrogenase NAD(P) binding" evidence="10">
    <location>
        <begin position="14"/>
        <end position="107"/>
    </location>
</feature>
<feature type="site" description="Activates thiol group during catalysis" evidence="8">
    <location>
        <position position="133"/>
    </location>
</feature>
<proteinExistence type="inferred from homology"/>
<dbReference type="InterPro" id="IPR020828">
    <property type="entry name" value="GlycerAld_3-P_DH_NAD(P)-bd"/>
</dbReference>
<comment type="similarity">
    <text evidence="2">Belongs to the glyceraldehyde-3-phosphate dehydrogenase family.</text>
</comment>
<dbReference type="SUPFAM" id="SSF55347">
    <property type="entry name" value="Glyceraldehyde-3-phosphate dehydrogenase-like, C-terminal domain"/>
    <property type="match status" value="1"/>
</dbReference>
<keyword evidence="4" id="KW-0560">Oxidoreductase</keyword>
<evidence type="ECO:0000259" key="10">
    <source>
        <dbReference type="SMART" id="SM00846"/>
    </source>
</evidence>
<dbReference type="GO" id="GO:0006096">
    <property type="term" value="P:glycolytic process"/>
    <property type="evidence" value="ECO:0007669"/>
    <property type="project" value="UniProtKB-KW"/>
</dbReference>
<keyword evidence="6" id="KW-0324">Glycolysis</keyword>
<evidence type="ECO:0000256" key="5">
    <source>
        <dbReference type="ARBA" id="ARBA00023027"/>
    </source>
</evidence>
<evidence type="ECO:0000256" key="7">
    <source>
        <dbReference type="PIRSR" id="PIRSR000149-3"/>
    </source>
</evidence>
<feature type="binding site" evidence="7">
    <location>
        <position position="324"/>
    </location>
    <ligand>
        <name>NAD(+)</name>
        <dbReference type="ChEBI" id="CHEBI:57540"/>
    </ligand>
</feature>